<name>A0A1C7N742_9FUNG</name>
<dbReference type="InterPro" id="IPR001087">
    <property type="entry name" value="GDSL"/>
</dbReference>
<evidence type="ECO:0000256" key="2">
    <source>
        <dbReference type="SAM" id="SignalP"/>
    </source>
</evidence>
<dbReference type="InParanoid" id="A0A1C7N742"/>
<dbReference type="Gene3D" id="3.40.50.1110">
    <property type="entry name" value="SGNH hydrolase"/>
    <property type="match status" value="1"/>
</dbReference>
<dbReference type="AlphaFoldDB" id="A0A1C7N742"/>
<feature type="chain" id="PRO_5008889524" evidence="2">
    <location>
        <begin position="20"/>
        <end position="286"/>
    </location>
</feature>
<proteinExistence type="predicted"/>
<evidence type="ECO:0000313" key="3">
    <source>
        <dbReference type="EMBL" id="OBZ84953.1"/>
    </source>
</evidence>
<gene>
    <name evidence="3" type="primary">GCAT_2</name>
    <name evidence="3" type="ORF">A0J61_06998</name>
</gene>
<dbReference type="InterPro" id="IPR051058">
    <property type="entry name" value="GDSL_Est/Lipase"/>
</dbReference>
<accession>A0A1C7N742</accession>
<keyword evidence="3" id="KW-0012">Acyltransferase</keyword>
<protein>
    <submittedName>
        <fullName evidence="3">Phosphatidylcholine-sterol acyltransferase</fullName>
    </submittedName>
</protein>
<evidence type="ECO:0000256" key="1">
    <source>
        <dbReference type="ARBA" id="ARBA00022801"/>
    </source>
</evidence>
<dbReference type="InterPro" id="IPR036514">
    <property type="entry name" value="SGNH_hydro_sf"/>
</dbReference>
<keyword evidence="2" id="KW-0732">Signal</keyword>
<dbReference type="OrthoDB" id="1600564at2759"/>
<dbReference type="Proteomes" id="UP000093000">
    <property type="component" value="Unassembled WGS sequence"/>
</dbReference>
<dbReference type="PANTHER" id="PTHR45648:SF22">
    <property type="entry name" value="GDSL LIPASE_ACYLHYDROLASE FAMILY PROTEIN (AFU_ORTHOLOGUE AFUA_4G14700)"/>
    <property type="match status" value="1"/>
</dbReference>
<keyword evidence="4" id="KW-1185">Reference proteome</keyword>
<dbReference type="Pfam" id="PF00657">
    <property type="entry name" value="Lipase_GDSL"/>
    <property type="match status" value="1"/>
</dbReference>
<reference evidence="3 4" key="1">
    <citation type="submission" date="2016-03" db="EMBL/GenBank/DDBJ databases">
        <title>Choanephora cucurbitarum.</title>
        <authorList>
            <person name="Min B."/>
            <person name="Park H."/>
            <person name="Park J.-H."/>
            <person name="Shin H.-D."/>
            <person name="Choi I.-G."/>
        </authorList>
    </citation>
    <scope>NUCLEOTIDE SEQUENCE [LARGE SCALE GENOMIC DNA]</scope>
    <source>
        <strain evidence="3 4">KUS-F28377</strain>
    </source>
</reference>
<feature type="signal peptide" evidence="2">
    <location>
        <begin position="1"/>
        <end position="19"/>
    </location>
</feature>
<dbReference type="STRING" id="101091.A0A1C7N742"/>
<dbReference type="EMBL" id="LUGH01000451">
    <property type="protein sequence ID" value="OBZ84953.1"/>
    <property type="molecule type" value="Genomic_DNA"/>
</dbReference>
<sequence>MKLLSLAPLSFVAFTAVSAIDRIIAYGDSFTDNGNVYRHSSFPPSPPNYKGRFSNGPTWLEYVANNLPYHKVLNNAYSGATTDSSDVYVKFNDYTVPGLLQQINTIPVNGTSNDLYLIFIGYNDLASILNLGPYNVLNQNYNQEKVVQNMITGVKSLITKYNAKQFLILNVPPFDQWPVSPNSEKSDIKQFILEYNTLVEKELKSKVTNVDLKFLDDNSWFVQQLAEPKGLGLSTTNGPCSYGLGNTTICADPSRHFFWDSFHPEAKVHKAFGQWATSQIQKLYNL</sequence>
<dbReference type="GO" id="GO:0016788">
    <property type="term" value="F:hydrolase activity, acting on ester bonds"/>
    <property type="evidence" value="ECO:0007669"/>
    <property type="project" value="InterPro"/>
</dbReference>
<evidence type="ECO:0000313" key="4">
    <source>
        <dbReference type="Proteomes" id="UP000093000"/>
    </source>
</evidence>
<dbReference type="GO" id="GO:0016746">
    <property type="term" value="F:acyltransferase activity"/>
    <property type="evidence" value="ECO:0007669"/>
    <property type="project" value="UniProtKB-KW"/>
</dbReference>
<keyword evidence="1" id="KW-0378">Hydrolase</keyword>
<dbReference type="CDD" id="cd01846">
    <property type="entry name" value="fatty_acyltransferase_like"/>
    <property type="match status" value="1"/>
</dbReference>
<dbReference type="SUPFAM" id="SSF52266">
    <property type="entry name" value="SGNH hydrolase"/>
    <property type="match status" value="1"/>
</dbReference>
<comment type="caution">
    <text evidence="3">The sequence shown here is derived from an EMBL/GenBank/DDBJ whole genome shotgun (WGS) entry which is preliminary data.</text>
</comment>
<dbReference type="PANTHER" id="PTHR45648">
    <property type="entry name" value="GDSL LIPASE/ACYLHYDROLASE FAMILY PROTEIN (AFU_ORTHOLOGUE AFUA_4G14700)"/>
    <property type="match status" value="1"/>
</dbReference>
<organism evidence="3 4">
    <name type="scientific">Choanephora cucurbitarum</name>
    <dbReference type="NCBI Taxonomy" id="101091"/>
    <lineage>
        <taxon>Eukaryota</taxon>
        <taxon>Fungi</taxon>
        <taxon>Fungi incertae sedis</taxon>
        <taxon>Mucoromycota</taxon>
        <taxon>Mucoromycotina</taxon>
        <taxon>Mucoromycetes</taxon>
        <taxon>Mucorales</taxon>
        <taxon>Mucorineae</taxon>
        <taxon>Choanephoraceae</taxon>
        <taxon>Choanephoroideae</taxon>
        <taxon>Choanephora</taxon>
    </lineage>
</organism>
<keyword evidence="3" id="KW-0808">Transferase</keyword>